<comment type="subunit">
    <text evidence="3">UreD, UreF and UreG form a complex that acts as a GTP-hydrolysis-dependent molecular chaperone, activating the urease apoprotein by helping to assemble the nickel containing metallocenter of UreC. The UreE protein probably delivers the nickel.</text>
</comment>
<evidence type="ECO:0000313" key="4">
    <source>
        <dbReference type="EMBL" id="VUX23674.1"/>
    </source>
</evidence>
<sequence length="263" mass="30016">MTAENKFGKTSEVRLETELRDGKAVLSDVFFTAPFKVMLPFYLREDYMQVMVLSASAGIMEGDVQKFDIHVNPGTSLEYLSQAYEKIHKMKEGMARRETKIVVEPDAYLKYAPLPTIPFKDSAFENHLEIELKEKSSRLLFQEILSCGRAACGEAFVYRFYHNHVAVHEEGNLIYLDNTKYDPKLFEMSGTGMYEGFTHLLNLVFFNIEKSESWMSEVRELLDETPEIEGGVTRIASGDVAVRILGRGSEPLLKISEKIQNME</sequence>
<dbReference type="EMBL" id="CABHNB010000051">
    <property type="protein sequence ID" value="VUX23674.1"/>
    <property type="molecule type" value="Genomic_DNA"/>
</dbReference>
<dbReference type="Pfam" id="PF01774">
    <property type="entry name" value="UreD"/>
    <property type="match status" value="1"/>
</dbReference>
<accession>A0A564UVM8</accession>
<evidence type="ECO:0000256" key="2">
    <source>
        <dbReference type="ARBA" id="ARBA00023186"/>
    </source>
</evidence>
<evidence type="ECO:0000313" key="5">
    <source>
        <dbReference type="Proteomes" id="UP000409147"/>
    </source>
</evidence>
<keyword evidence="2 3" id="KW-0143">Chaperone</keyword>
<dbReference type="InterPro" id="IPR002669">
    <property type="entry name" value="UreD"/>
</dbReference>
<dbReference type="AlphaFoldDB" id="A0A564UVM8"/>
<gene>
    <name evidence="4" type="primary">ureH</name>
    <name evidence="3" type="synonym">ureD</name>
    <name evidence="4" type="ORF">ROSSTS7063_00137</name>
</gene>
<proteinExistence type="inferred from homology"/>
<protein>
    <recommendedName>
        <fullName evidence="3">Urease accessory protein UreD</fullName>
    </recommendedName>
</protein>
<comment type="similarity">
    <text evidence="1 3">Belongs to the UreD family.</text>
</comment>
<evidence type="ECO:0000256" key="1">
    <source>
        <dbReference type="ARBA" id="ARBA00007177"/>
    </source>
</evidence>
<evidence type="ECO:0000256" key="3">
    <source>
        <dbReference type="HAMAP-Rule" id="MF_01384"/>
    </source>
</evidence>
<dbReference type="Proteomes" id="UP000409147">
    <property type="component" value="Unassembled WGS sequence"/>
</dbReference>
<name>A0A564UVM8_9FIRM</name>
<comment type="function">
    <text evidence="3">Required for maturation of urease via the functional incorporation of the urease nickel metallocenter.</text>
</comment>
<dbReference type="GO" id="GO:0005737">
    <property type="term" value="C:cytoplasm"/>
    <property type="evidence" value="ECO:0007669"/>
    <property type="project" value="UniProtKB-SubCell"/>
</dbReference>
<comment type="subcellular location">
    <subcellularLocation>
        <location evidence="3">Cytoplasm</location>
    </subcellularLocation>
</comment>
<dbReference type="RefSeq" id="WP_144369930.1">
    <property type="nucleotide sequence ID" value="NZ_CABHNB010000051.1"/>
</dbReference>
<keyword evidence="5" id="KW-1185">Reference proteome</keyword>
<dbReference type="HAMAP" id="MF_01384">
    <property type="entry name" value="UreD"/>
    <property type="match status" value="1"/>
</dbReference>
<keyword evidence="3" id="KW-0996">Nickel insertion</keyword>
<reference evidence="4 5" key="1">
    <citation type="submission" date="2019-07" db="EMBL/GenBank/DDBJ databases">
        <authorList>
            <person name="Hibberd C M."/>
            <person name="Gehrig L. J."/>
            <person name="Chang H.-W."/>
            <person name="Venkatesh S."/>
        </authorList>
    </citation>
    <scope>NUCLEOTIDE SEQUENCE [LARGE SCALE GENOMIC DNA]</scope>
    <source>
        <strain evidence="4">Ruminococcus_obeum_SSTS_Bg7063</strain>
    </source>
</reference>
<organism evidence="4 5">
    <name type="scientific">Blautia obeum</name>
    <dbReference type="NCBI Taxonomy" id="40520"/>
    <lineage>
        <taxon>Bacteria</taxon>
        <taxon>Bacillati</taxon>
        <taxon>Bacillota</taxon>
        <taxon>Clostridia</taxon>
        <taxon>Lachnospirales</taxon>
        <taxon>Lachnospiraceae</taxon>
        <taxon>Blautia</taxon>
    </lineage>
</organism>
<keyword evidence="3" id="KW-0963">Cytoplasm</keyword>
<dbReference type="GO" id="GO:0016151">
    <property type="term" value="F:nickel cation binding"/>
    <property type="evidence" value="ECO:0007669"/>
    <property type="project" value="UniProtKB-UniRule"/>
</dbReference>
<dbReference type="PANTHER" id="PTHR33643:SF1">
    <property type="entry name" value="UREASE ACCESSORY PROTEIN D"/>
    <property type="match status" value="1"/>
</dbReference>
<dbReference type="PANTHER" id="PTHR33643">
    <property type="entry name" value="UREASE ACCESSORY PROTEIN D"/>
    <property type="match status" value="1"/>
</dbReference>